<dbReference type="Pfam" id="PF02683">
    <property type="entry name" value="DsbD_TM"/>
    <property type="match status" value="1"/>
</dbReference>
<feature type="transmembrane region" description="Helical" evidence="6">
    <location>
        <begin position="405"/>
        <end position="428"/>
    </location>
</feature>
<dbReference type="InterPro" id="IPR003834">
    <property type="entry name" value="Cyt_c_assmbl_TM_dom"/>
</dbReference>
<dbReference type="AlphaFoldDB" id="A4V7M9"/>
<keyword evidence="9" id="KW-0560">Oxidoreductase</keyword>
<feature type="transmembrane region" description="Helical" evidence="6">
    <location>
        <begin position="198"/>
        <end position="218"/>
    </location>
</feature>
<organism evidence="9 10">
    <name type="scientific">Pseudomonas fluorescens (strain SBW25)</name>
    <dbReference type="NCBI Taxonomy" id="216595"/>
    <lineage>
        <taxon>Bacteria</taxon>
        <taxon>Pseudomonadati</taxon>
        <taxon>Pseudomonadota</taxon>
        <taxon>Gammaproteobacteria</taxon>
        <taxon>Pseudomonadales</taxon>
        <taxon>Pseudomonadaceae</taxon>
        <taxon>Pseudomonas</taxon>
    </lineage>
</organism>
<keyword evidence="2 6" id="KW-0812">Transmembrane</keyword>
<evidence type="ECO:0000256" key="4">
    <source>
        <dbReference type="ARBA" id="ARBA00022989"/>
    </source>
</evidence>
<keyword evidence="5 6" id="KW-0472">Membrane</keyword>
<feature type="transmembrane region" description="Helical" evidence="6">
    <location>
        <begin position="435"/>
        <end position="452"/>
    </location>
</feature>
<accession>A4V7M9</accession>
<feature type="domain" description="Cytochrome C biogenesis protein transmembrane" evidence="7">
    <location>
        <begin position="188"/>
        <end position="399"/>
    </location>
</feature>
<evidence type="ECO:0000256" key="1">
    <source>
        <dbReference type="ARBA" id="ARBA00004141"/>
    </source>
</evidence>
<name>A4V7M9_PSEFS</name>
<feature type="transmembrane region" description="Helical" evidence="6">
    <location>
        <begin position="378"/>
        <end position="399"/>
    </location>
</feature>
<dbReference type="PANTHER" id="PTHR32234:SF0">
    <property type="entry name" value="THIOL:DISULFIDE INTERCHANGE PROTEIN DSBD"/>
    <property type="match status" value="1"/>
</dbReference>
<keyword evidence="4 6" id="KW-1133">Transmembrane helix</keyword>
<dbReference type="GO" id="GO:0045454">
    <property type="term" value="P:cell redox homeostasis"/>
    <property type="evidence" value="ECO:0007669"/>
    <property type="project" value="TreeGrafter"/>
</dbReference>
<keyword evidence="9" id="KW-0614">Plasmid</keyword>
<dbReference type="GO" id="GO:0017004">
    <property type="term" value="P:cytochrome complex assembly"/>
    <property type="evidence" value="ECO:0007669"/>
    <property type="project" value="UniProtKB-KW"/>
</dbReference>
<sequence>MRKRHPRFGRLAGDNCSTIAALPEGAASMFRRFISAIIGLTCLAVLVSAHGFEFTSNQEFLPVHEAFKVSATGTPDSVQIQIMAAPGYYLYKSKLSFQAKGIGVQPGAAVLPAGEHKDDPYFGKVEVYHNTLIARLPVQNHSADGFDVTVGFQGCAEKGLCYPPDQQIIHIGGDAGIEAASGWSATSVASAYVEGLKLFLTPGVLPVIPLLAFVLLLGELSARRGITIGLAFTAPMAAGFVVLNSAIAITEAGIEIQPIAQSVWILVPSVLILLGLATRETEIPSSQRDGHQHQAGSLFAFLTSASGAALLGLVALIYTTPFTSSAQAAVMLYLKAGGELIGGIAQLAGLALGMISPLVLAAMTLGGLLSSNGKWNQAIFVSVRGLLAIVGFWVLGRVLPGPVTLGLYGLVAVWSAVSLGVFGSLSAARSLPTRAAAIVVLLYGVFAWIGMLKGETSPSQPLGHDLSTGGVPSEQRWVVVSTPQQLAAALAEAKTSGNPALVEWVADWAPGSDQVADTARHVRLIRGSLGALKTIRVDITEGGLSTRSLLELNGLFGPAAVQVYRSDGVEVQSARLVGVTTSKEIVESLQAVVDNTDK</sequence>
<evidence type="ECO:0000256" key="5">
    <source>
        <dbReference type="ARBA" id="ARBA00023136"/>
    </source>
</evidence>
<dbReference type="EMBL" id="AM235768">
    <property type="protein sequence ID" value="CAM96151.1"/>
    <property type="molecule type" value="Genomic_DNA"/>
</dbReference>
<evidence type="ECO:0000259" key="8">
    <source>
        <dbReference type="Pfam" id="PF11412"/>
    </source>
</evidence>
<dbReference type="Gene3D" id="3.40.30.10">
    <property type="entry name" value="Glutaredoxin"/>
    <property type="match status" value="1"/>
</dbReference>
<evidence type="ECO:0000313" key="9">
    <source>
        <dbReference type="EMBL" id="CAM96151.1"/>
    </source>
</evidence>
<dbReference type="EC" id="1.8.1.8" evidence="9"/>
<dbReference type="PATRIC" id="fig|216595.4.peg.75"/>
<feature type="transmembrane region" description="Helical" evidence="6">
    <location>
        <begin position="259"/>
        <end position="277"/>
    </location>
</feature>
<dbReference type="InterPro" id="IPR036929">
    <property type="entry name" value="DsbDN_sf"/>
</dbReference>
<evidence type="ECO:0000313" key="10">
    <source>
        <dbReference type="Proteomes" id="UP000002332"/>
    </source>
</evidence>
<evidence type="ECO:0000259" key="7">
    <source>
        <dbReference type="Pfam" id="PF02683"/>
    </source>
</evidence>
<dbReference type="SUPFAM" id="SSF74863">
    <property type="entry name" value="Thiol:disulfide interchange protein DsbD, N-terminal domain (DsbD-alpha)"/>
    <property type="match status" value="1"/>
</dbReference>
<evidence type="ECO:0000256" key="2">
    <source>
        <dbReference type="ARBA" id="ARBA00022692"/>
    </source>
</evidence>
<reference evidence="9 10" key="1">
    <citation type="journal article" date="2007" name="ISME J.">
        <title>Sequence-based analysis of pQBR103; a representative of a unique, transfer-proficient mega plasmid resident in the microbial community of sugar beet.</title>
        <authorList>
            <person name="Tett A."/>
            <person name="Spiers A.J."/>
            <person name="Crossman L.C."/>
            <person name="Ager D."/>
            <person name="Ciric L."/>
            <person name="Dow J.M."/>
            <person name="Fry J.C."/>
            <person name="Harris D."/>
            <person name="Lilley A."/>
            <person name="Oliver A."/>
            <person name="Parkhill J."/>
            <person name="Quail M.A."/>
            <person name="Rainey P.B."/>
            <person name="Saunders N.J."/>
            <person name="Seeger K."/>
            <person name="Snyder L.A.S."/>
            <person name="Squares R."/>
            <person name="Thomas C.M."/>
            <person name="Turner S.L."/>
            <person name="Zhang X.-X."/>
            <person name="Field D."/>
            <person name="Bailey M.J."/>
        </authorList>
    </citation>
    <scope>NUCLEOTIDE SEQUENCE [LARGE SCALE GENOMIC DNA]</scope>
    <source>
        <strain evidence="9 10">SBW25</strain>
    </source>
</reference>
<dbReference type="Proteomes" id="UP000002332">
    <property type="component" value="Plasmid pQBR103"/>
</dbReference>
<feature type="transmembrane region" description="Helical" evidence="6">
    <location>
        <begin position="225"/>
        <end position="247"/>
    </location>
</feature>
<evidence type="ECO:0000256" key="6">
    <source>
        <dbReference type="SAM" id="Phobius"/>
    </source>
</evidence>
<feature type="transmembrane region" description="Helical" evidence="6">
    <location>
        <begin position="298"/>
        <end position="320"/>
    </location>
</feature>
<feature type="transmembrane region" description="Helical" evidence="6">
    <location>
        <begin position="33"/>
        <end position="52"/>
    </location>
</feature>
<dbReference type="InterPro" id="IPR028250">
    <property type="entry name" value="DsbDN"/>
</dbReference>
<dbReference type="Pfam" id="PF11412">
    <property type="entry name" value="DsbD_N"/>
    <property type="match status" value="1"/>
</dbReference>
<proteinExistence type="predicted"/>
<dbReference type="PANTHER" id="PTHR32234">
    <property type="entry name" value="THIOL:DISULFIDE INTERCHANGE PROTEIN DSBD"/>
    <property type="match status" value="1"/>
</dbReference>
<geneLocation type="plasmid" evidence="9 10">
    <name>pQBR103</name>
</geneLocation>
<feature type="transmembrane region" description="Helical" evidence="6">
    <location>
        <begin position="340"/>
        <end position="366"/>
    </location>
</feature>
<evidence type="ECO:0000256" key="3">
    <source>
        <dbReference type="ARBA" id="ARBA00022748"/>
    </source>
</evidence>
<protein>
    <submittedName>
        <fullName evidence="9">Transmembrane thiol:disulfide interchange protein DsbD</fullName>
        <ecNumber evidence="9">1.8.1.8</ecNumber>
    </submittedName>
</protein>
<dbReference type="GO" id="GO:0047134">
    <property type="term" value="F:protein-disulfide reductase [NAD(P)H] activity"/>
    <property type="evidence" value="ECO:0007669"/>
    <property type="project" value="UniProtKB-EC"/>
</dbReference>
<keyword evidence="3" id="KW-0201">Cytochrome c-type biogenesis</keyword>
<comment type="subcellular location">
    <subcellularLocation>
        <location evidence="1">Membrane</location>
        <topology evidence="1">Multi-pass membrane protein</topology>
    </subcellularLocation>
</comment>
<feature type="domain" description="Thiol:disulfide interchange protein DsbD N-terminal" evidence="8">
    <location>
        <begin position="58"/>
        <end position="169"/>
    </location>
</feature>
<gene>
    <name evidence="9" type="ordered locus">pQBR0119</name>
</gene>
<dbReference type="Gene3D" id="2.60.40.1250">
    <property type="entry name" value="Thiol:disulfide interchange protein DsbD, N-terminal domain"/>
    <property type="match status" value="1"/>
</dbReference>
<dbReference type="GO" id="GO:0016020">
    <property type="term" value="C:membrane"/>
    <property type="evidence" value="ECO:0007669"/>
    <property type="project" value="UniProtKB-SubCell"/>
</dbReference>